<dbReference type="PANTHER" id="PTHR23244">
    <property type="entry name" value="KELCH REPEAT DOMAIN"/>
    <property type="match status" value="1"/>
</dbReference>
<dbReference type="Gene3D" id="2.120.10.80">
    <property type="entry name" value="Kelch-type beta propeller"/>
    <property type="match status" value="1"/>
</dbReference>
<dbReference type="InterPro" id="IPR011043">
    <property type="entry name" value="Gal_Oxase/kelch_b-propeller"/>
</dbReference>
<gene>
    <name evidence="4" type="ORF">GQ43DRAFT_409910</name>
</gene>
<feature type="transmembrane region" description="Helical" evidence="2">
    <location>
        <begin position="451"/>
        <end position="472"/>
    </location>
</feature>
<organism evidence="4 5">
    <name type="scientific">Delitschia confertaspora ATCC 74209</name>
    <dbReference type="NCBI Taxonomy" id="1513339"/>
    <lineage>
        <taxon>Eukaryota</taxon>
        <taxon>Fungi</taxon>
        <taxon>Dikarya</taxon>
        <taxon>Ascomycota</taxon>
        <taxon>Pezizomycotina</taxon>
        <taxon>Dothideomycetes</taxon>
        <taxon>Pleosporomycetidae</taxon>
        <taxon>Pleosporales</taxon>
        <taxon>Delitschiaceae</taxon>
        <taxon>Delitschia</taxon>
    </lineage>
</organism>
<feature type="compositionally biased region" description="Polar residues" evidence="1">
    <location>
        <begin position="637"/>
        <end position="648"/>
    </location>
</feature>
<dbReference type="AlphaFoldDB" id="A0A9P4JRH4"/>
<keyword evidence="3" id="KW-0732">Signal</keyword>
<feature type="chain" id="PRO_5040512215" description="Kelch repeat protein" evidence="3">
    <location>
        <begin position="27"/>
        <end position="931"/>
    </location>
</feature>
<evidence type="ECO:0000256" key="2">
    <source>
        <dbReference type="SAM" id="Phobius"/>
    </source>
</evidence>
<dbReference type="InterPro" id="IPR015915">
    <property type="entry name" value="Kelch-typ_b-propeller"/>
</dbReference>
<feature type="compositionally biased region" description="Basic and acidic residues" evidence="1">
    <location>
        <begin position="762"/>
        <end position="787"/>
    </location>
</feature>
<accession>A0A9P4JRH4</accession>
<name>A0A9P4JRH4_9PLEO</name>
<feature type="region of interest" description="Disordered" evidence="1">
    <location>
        <begin position="835"/>
        <end position="895"/>
    </location>
</feature>
<keyword evidence="2" id="KW-0472">Membrane</keyword>
<feature type="region of interest" description="Disordered" evidence="1">
    <location>
        <begin position="605"/>
        <end position="676"/>
    </location>
</feature>
<dbReference type="EMBL" id="ML993881">
    <property type="protein sequence ID" value="KAF2204226.1"/>
    <property type="molecule type" value="Genomic_DNA"/>
</dbReference>
<evidence type="ECO:0000256" key="3">
    <source>
        <dbReference type="SAM" id="SignalP"/>
    </source>
</evidence>
<dbReference type="OrthoDB" id="205993at2759"/>
<keyword evidence="2" id="KW-1133">Transmembrane helix</keyword>
<comment type="caution">
    <text evidence="4">The sequence shown here is derived from an EMBL/GenBank/DDBJ whole genome shotgun (WGS) entry which is preliminary data.</text>
</comment>
<dbReference type="Proteomes" id="UP000799536">
    <property type="component" value="Unassembled WGS sequence"/>
</dbReference>
<evidence type="ECO:0008006" key="6">
    <source>
        <dbReference type="Google" id="ProtNLM"/>
    </source>
</evidence>
<evidence type="ECO:0000256" key="1">
    <source>
        <dbReference type="SAM" id="MobiDB-lite"/>
    </source>
</evidence>
<feature type="signal peptide" evidence="3">
    <location>
        <begin position="1"/>
        <end position="26"/>
    </location>
</feature>
<protein>
    <recommendedName>
        <fullName evidence="6">Kelch repeat protein</fullName>
    </recommendedName>
</protein>
<proteinExistence type="predicted"/>
<evidence type="ECO:0000313" key="5">
    <source>
        <dbReference type="Proteomes" id="UP000799536"/>
    </source>
</evidence>
<feature type="region of interest" description="Disordered" evidence="1">
    <location>
        <begin position="911"/>
        <end position="931"/>
    </location>
</feature>
<feature type="compositionally biased region" description="Basic and acidic residues" evidence="1">
    <location>
        <begin position="838"/>
        <end position="882"/>
    </location>
</feature>
<feature type="compositionally biased region" description="Low complexity" evidence="1">
    <location>
        <begin position="659"/>
        <end position="668"/>
    </location>
</feature>
<dbReference type="SUPFAM" id="SSF50965">
    <property type="entry name" value="Galactose oxidase, central domain"/>
    <property type="match status" value="1"/>
</dbReference>
<feature type="region of interest" description="Disordered" evidence="1">
    <location>
        <begin position="762"/>
        <end position="798"/>
    </location>
</feature>
<keyword evidence="5" id="KW-1185">Reference proteome</keyword>
<feature type="compositionally biased region" description="Low complexity" evidence="1">
    <location>
        <begin position="913"/>
        <end position="925"/>
    </location>
</feature>
<evidence type="ECO:0000313" key="4">
    <source>
        <dbReference type="EMBL" id="KAF2204226.1"/>
    </source>
</evidence>
<reference evidence="4" key="1">
    <citation type="journal article" date="2020" name="Stud. Mycol.">
        <title>101 Dothideomycetes genomes: a test case for predicting lifestyles and emergence of pathogens.</title>
        <authorList>
            <person name="Haridas S."/>
            <person name="Albert R."/>
            <person name="Binder M."/>
            <person name="Bloem J."/>
            <person name="Labutti K."/>
            <person name="Salamov A."/>
            <person name="Andreopoulos B."/>
            <person name="Baker S."/>
            <person name="Barry K."/>
            <person name="Bills G."/>
            <person name="Bluhm B."/>
            <person name="Cannon C."/>
            <person name="Castanera R."/>
            <person name="Culley D."/>
            <person name="Daum C."/>
            <person name="Ezra D."/>
            <person name="Gonzalez J."/>
            <person name="Henrissat B."/>
            <person name="Kuo A."/>
            <person name="Liang C."/>
            <person name="Lipzen A."/>
            <person name="Lutzoni F."/>
            <person name="Magnuson J."/>
            <person name="Mondo S."/>
            <person name="Nolan M."/>
            <person name="Ohm R."/>
            <person name="Pangilinan J."/>
            <person name="Park H.-J."/>
            <person name="Ramirez L."/>
            <person name="Alfaro M."/>
            <person name="Sun H."/>
            <person name="Tritt A."/>
            <person name="Yoshinaga Y."/>
            <person name="Zwiers L.-H."/>
            <person name="Turgeon B."/>
            <person name="Goodwin S."/>
            <person name="Spatafora J."/>
            <person name="Crous P."/>
            <person name="Grigoriev I."/>
        </authorList>
    </citation>
    <scope>NUCLEOTIDE SEQUENCE</scope>
    <source>
        <strain evidence="4">ATCC 74209</strain>
    </source>
</reference>
<sequence length="931" mass="102012">MSFKTVFASLQIVLALVSLLIPSATAQLPYIPTQVLWNDSRLYIFRPSASASSQFELGSIDINKRVESSALSFTTLHPSLPFLDPKNRRAFTPILDDDGNITVYTGECGKGASGAEVWTFVPEVLEAHGNGSWKQEEVSLSSSEGYPTNIGPNYLNGGISFSSLTNANALNTEAYFFGGMCPTYDSADGQASSNYSNTMVILEPAKSETRAVNYRLSVSSSRGPPVAEAGFTLTGLQPTYLNKSDGTQTQKRDYVLIGGHTQNAFINMSQIALFSLPQQTWTFLPVKQPDISRTDLGIRGDISEIESRSGHTAVLTPDGQRIVIFGGWVGDVNTPADPQLAILNVGEDYGGQGSWEWTAPSTSGLDLPDNTGIYGHGAVMLPGGVMMVIGGYSVGGSSSRRRQNGVGNSRTLFFNTTSNTWVTEYVPPLKATSAEPAKEGPLSKNSQKAGLGAGLGVGAAAVIGLFAFYVCYTRRLRKQREIREKQLQGLALDARQYNLPPGMNGRGGHLDAEDYFDDPRDTYYFNPGMQQQNQGWRRANGQEAERTGLLVEIPSPTRGLRRSLNGRANPHIQGQRNRGSGYIHPIDELEEEEHDIGHKPEMTEVTNHSSPFSNAPVLHPSHNSVIQNSPPPHLNLRSISPLSNSQTLEGWDSPEPRTRSFTSSRGTRPNTANGLGEADSFITAKTSFMQLQAEGEALLGGTFEPYHDNHPSPTRPPIISRLSYPPVSGSLPRRAVSDASLWRSKRGKKDWLDDHIDPEAERERWRKEQDDWGAPEDRVSFDTRRSTDTGGLGSEDEDWDVEAAVERRVVQVMFTVPRTRLRVVNADADRSSLLSVENARDSKERNNEGKGEKEKEKSTPLLEERDTSIDKMEERDEGENMEKSPVLTLSTGGPGKVKELVSMFQSQEELVRASPASSIKSPSMSLRVVKK</sequence>
<keyword evidence="2" id="KW-0812">Transmembrane</keyword>
<feature type="region of interest" description="Disordered" evidence="1">
    <location>
        <begin position="558"/>
        <end position="582"/>
    </location>
</feature>